<reference evidence="1 2" key="1">
    <citation type="submission" date="2018-08" db="EMBL/GenBank/DDBJ databases">
        <title>Genomic Encyclopedia of Archaeal and Bacterial Type Strains, Phase II (KMG-II): from individual species to whole genera.</title>
        <authorList>
            <person name="Goeker M."/>
        </authorList>
    </citation>
    <scope>NUCLEOTIDE SEQUENCE [LARGE SCALE GENOMIC DNA]</scope>
    <source>
        <strain evidence="1 2">DSM 45791</strain>
    </source>
</reference>
<protein>
    <recommendedName>
        <fullName evidence="3">Barstar (Barnase inhibitor)</fullName>
    </recommendedName>
</protein>
<proteinExistence type="predicted"/>
<organism evidence="1 2">
    <name type="scientific">Kutzneria buriramensis</name>
    <dbReference type="NCBI Taxonomy" id="1045776"/>
    <lineage>
        <taxon>Bacteria</taxon>
        <taxon>Bacillati</taxon>
        <taxon>Actinomycetota</taxon>
        <taxon>Actinomycetes</taxon>
        <taxon>Pseudonocardiales</taxon>
        <taxon>Pseudonocardiaceae</taxon>
        <taxon>Kutzneria</taxon>
    </lineage>
</organism>
<comment type="caution">
    <text evidence="1">The sequence shown here is derived from an EMBL/GenBank/DDBJ whole genome shotgun (WGS) entry which is preliminary data.</text>
</comment>
<sequence>MRGENIATLVESMTGRGFRVVEAEVSPNPEDVESALLVELTRKLGFSELGVGGWAAFGDRLWDLLTAKAEPPVAIVVAGLTPGRLHAFVRRVHNVLSLTEAVGLSDDRADRQVEYFFLADWE</sequence>
<accession>A0A3E0H4B3</accession>
<evidence type="ECO:0008006" key="3">
    <source>
        <dbReference type="Google" id="ProtNLM"/>
    </source>
</evidence>
<gene>
    <name evidence="1" type="ORF">BCF44_114103</name>
</gene>
<dbReference type="AlphaFoldDB" id="A0A3E0H4B3"/>
<evidence type="ECO:0000313" key="2">
    <source>
        <dbReference type="Proteomes" id="UP000256269"/>
    </source>
</evidence>
<dbReference type="Proteomes" id="UP000256269">
    <property type="component" value="Unassembled WGS sequence"/>
</dbReference>
<dbReference type="EMBL" id="QUNO01000014">
    <property type="protein sequence ID" value="REH38078.1"/>
    <property type="molecule type" value="Genomic_DNA"/>
</dbReference>
<keyword evidence="2" id="KW-1185">Reference proteome</keyword>
<evidence type="ECO:0000313" key="1">
    <source>
        <dbReference type="EMBL" id="REH38078.1"/>
    </source>
</evidence>
<name>A0A3E0H4B3_9PSEU</name>